<dbReference type="OrthoDB" id="4138657at2759"/>
<evidence type="ECO:0000313" key="2">
    <source>
        <dbReference type="Proteomes" id="UP000027920"/>
    </source>
</evidence>
<reference evidence="1 2" key="1">
    <citation type="submission" date="2013-03" db="EMBL/GenBank/DDBJ databases">
        <title>The Genome Sequence of Exophiala aquamarina CBS 119918.</title>
        <authorList>
            <consortium name="The Broad Institute Genomics Platform"/>
            <person name="Cuomo C."/>
            <person name="de Hoog S."/>
            <person name="Gorbushina A."/>
            <person name="Walker B."/>
            <person name="Young S.K."/>
            <person name="Zeng Q."/>
            <person name="Gargeya S."/>
            <person name="Fitzgerald M."/>
            <person name="Haas B."/>
            <person name="Abouelleil A."/>
            <person name="Allen A.W."/>
            <person name="Alvarado L."/>
            <person name="Arachchi H.M."/>
            <person name="Berlin A.M."/>
            <person name="Chapman S.B."/>
            <person name="Gainer-Dewar J."/>
            <person name="Goldberg J."/>
            <person name="Griggs A."/>
            <person name="Gujja S."/>
            <person name="Hansen M."/>
            <person name="Howarth C."/>
            <person name="Imamovic A."/>
            <person name="Ireland A."/>
            <person name="Larimer J."/>
            <person name="McCowan C."/>
            <person name="Murphy C."/>
            <person name="Pearson M."/>
            <person name="Poon T.W."/>
            <person name="Priest M."/>
            <person name="Roberts A."/>
            <person name="Saif S."/>
            <person name="Shea T."/>
            <person name="Sisk P."/>
            <person name="Sykes S."/>
            <person name="Wortman J."/>
            <person name="Nusbaum C."/>
            <person name="Birren B."/>
        </authorList>
    </citation>
    <scope>NUCLEOTIDE SEQUENCE [LARGE SCALE GENOMIC DNA]</scope>
    <source>
        <strain evidence="1 2">CBS 119918</strain>
    </source>
</reference>
<dbReference type="VEuPathDB" id="FungiDB:A1O9_02427"/>
<feature type="non-terminal residue" evidence="1">
    <location>
        <position position="287"/>
    </location>
</feature>
<comment type="caution">
    <text evidence="1">The sequence shown here is derived from an EMBL/GenBank/DDBJ whole genome shotgun (WGS) entry which is preliminary data.</text>
</comment>
<keyword evidence="2" id="KW-1185">Reference proteome</keyword>
<dbReference type="AlphaFoldDB" id="A0A072PZ23"/>
<dbReference type="InterPro" id="IPR024079">
    <property type="entry name" value="MetalloPept_cat_dom_sf"/>
</dbReference>
<gene>
    <name evidence="1" type="ORF">A1O9_02427</name>
</gene>
<feature type="non-terminal residue" evidence="1">
    <location>
        <position position="1"/>
    </location>
</feature>
<evidence type="ECO:0008006" key="3">
    <source>
        <dbReference type="Google" id="ProtNLM"/>
    </source>
</evidence>
<accession>A0A072PZ23</accession>
<dbReference type="GO" id="GO:0008237">
    <property type="term" value="F:metallopeptidase activity"/>
    <property type="evidence" value="ECO:0007669"/>
    <property type="project" value="InterPro"/>
</dbReference>
<dbReference type="Proteomes" id="UP000027920">
    <property type="component" value="Unassembled WGS sequence"/>
</dbReference>
<organism evidence="1 2">
    <name type="scientific">Exophiala aquamarina CBS 119918</name>
    <dbReference type="NCBI Taxonomy" id="1182545"/>
    <lineage>
        <taxon>Eukaryota</taxon>
        <taxon>Fungi</taxon>
        <taxon>Dikarya</taxon>
        <taxon>Ascomycota</taxon>
        <taxon>Pezizomycotina</taxon>
        <taxon>Eurotiomycetes</taxon>
        <taxon>Chaetothyriomycetidae</taxon>
        <taxon>Chaetothyriales</taxon>
        <taxon>Herpotrichiellaceae</taxon>
        <taxon>Exophiala</taxon>
    </lineage>
</organism>
<proteinExistence type="predicted"/>
<dbReference type="Gene3D" id="3.40.390.10">
    <property type="entry name" value="Collagenase (Catalytic Domain)"/>
    <property type="match status" value="1"/>
</dbReference>
<protein>
    <recommendedName>
        <fullName evidence="3">Lysine-specific metallo-endopeptidase domain-containing protein</fullName>
    </recommendedName>
</protein>
<dbReference type="EMBL" id="AMGV01000002">
    <property type="protein sequence ID" value="KEF60865.1"/>
    <property type="molecule type" value="Genomic_DNA"/>
</dbReference>
<dbReference type="GeneID" id="25277371"/>
<evidence type="ECO:0000313" key="1">
    <source>
        <dbReference type="EMBL" id="KEF60865.1"/>
    </source>
</evidence>
<name>A0A072PZ23_9EURO</name>
<dbReference type="RefSeq" id="XP_013263455.1">
    <property type="nucleotide sequence ID" value="XM_013408001.1"/>
</dbReference>
<sequence length="287" mass="32106">ANQPEFIWPDDTTEEIQQAVQQAFRDAVTLARVAAATFDHCEDVFLRYFKQIDGVFVQNVFKTVANMPLTAKIDDGTVIDILSSADVHEMSPLFNHLVLSVGNHPDLPSTKKLCGKSENGMTPLAFTFLSHALGDWAWISLCEDVWQYPSLEQIYDPGEARKGKQGWGCDGLGDHDSELMTTIGGVLLHELMHWTSLLENVPNFDDLIEEGEIGFPQIGDFPGPDPPDGYGTFHAKQLKSVENADNYRCYAESKYWQYKCGHTFKESMNLADDLARTGTRFEPAPPE</sequence>
<dbReference type="HOGENOM" id="CLU_052681_0_0_1"/>